<reference evidence="18" key="2">
    <citation type="submission" date="2021-03" db="UniProtKB">
        <authorList>
            <consortium name="EnsemblPlants"/>
        </authorList>
    </citation>
    <scope>IDENTIFICATION</scope>
</reference>
<dbReference type="UniPathway" id="UPA00382"/>
<dbReference type="InterPro" id="IPR027433">
    <property type="entry name" value="Lipoxygenase_dom_3"/>
</dbReference>
<evidence type="ECO:0000313" key="19">
    <source>
        <dbReference type="Proteomes" id="UP000596661"/>
    </source>
</evidence>
<keyword evidence="7 13" id="KW-0223">Dioxygenase</keyword>
<dbReference type="InterPro" id="IPR000907">
    <property type="entry name" value="LipOase"/>
</dbReference>
<dbReference type="PROSITE" id="PS00081">
    <property type="entry name" value="LIPOXYGENASE_2"/>
    <property type="match status" value="3"/>
</dbReference>
<dbReference type="Gramene" id="evm.model.06.2046">
    <property type="protein sequence ID" value="cds.evm.model.06.2046"/>
    <property type="gene ID" value="evm.TU.06.2046"/>
</dbReference>
<evidence type="ECO:0000256" key="10">
    <source>
        <dbReference type="ARBA" id="ARBA00023098"/>
    </source>
</evidence>
<evidence type="ECO:0000256" key="4">
    <source>
        <dbReference type="ARBA" id="ARBA00022723"/>
    </source>
</evidence>
<dbReference type="GO" id="GO:0046872">
    <property type="term" value="F:metal ion binding"/>
    <property type="evidence" value="ECO:0007669"/>
    <property type="project" value="UniProtKB-UniRule"/>
</dbReference>
<dbReference type="InterPro" id="IPR020833">
    <property type="entry name" value="LipOase_Fe_BS"/>
</dbReference>
<dbReference type="PROSITE" id="PS00711">
    <property type="entry name" value="LIPOXYGENASE_1"/>
    <property type="match status" value="3"/>
</dbReference>
<comment type="caution">
    <text evidence="12">Lacks conserved residue(s) required for the propagation of feature annotation.</text>
</comment>
<keyword evidence="19" id="KW-1185">Reference proteome</keyword>
<evidence type="ECO:0000256" key="9">
    <source>
        <dbReference type="ARBA" id="ARBA00023004"/>
    </source>
</evidence>
<feature type="domain" description="PLAT" evidence="16">
    <location>
        <begin position="892"/>
        <end position="1027"/>
    </location>
</feature>
<evidence type="ECO:0000256" key="11">
    <source>
        <dbReference type="ARBA" id="ARBA00023160"/>
    </source>
</evidence>
<evidence type="ECO:0000259" key="17">
    <source>
        <dbReference type="PROSITE" id="PS51393"/>
    </source>
</evidence>
<dbReference type="SMART" id="SM00308">
    <property type="entry name" value="LH2"/>
    <property type="match status" value="3"/>
</dbReference>
<comment type="pathway">
    <text evidence="14">Lipid metabolism; oxylipin biosynthesis.</text>
</comment>
<dbReference type="PROSITE" id="PS50095">
    <property type="entry name" value="PLAT"/>
    <property type="match status" value="3"/>
</dbReference>
<dbReference type="GO" id="GO:0006633">
    <property type="term" value="P:fatty acid biosynthetic process"/>
    <property type="evidence" value="ECO:0007669"/>
    <property type="project" value="UniProtKB-KW"/>
</dbReference>
<feature type="domain" description="PLAT" evidence="16">
    <location>
        <begin position="25"/>
        <end position="150"/>
    </location>
</feature>
<dbReference type="PANTHER" id="PTHR11771">
    <property type="entry name" value="LIPOXYGENASE"/>
    <property type="match status" value="1"/>
</dbReference>
<keyword evidence="3 14" id="KW-0444">Lipid biosynthesis</keyword>
<dbReference type="GO" id="GO:0034440">
    <property type="term" value="P:lipid oxidation"/>
    <property type="evidence" value="ECO:0007669"/>
    <property type="project" value="InterPro"/>
</dbReference>
<evidence type="ECO:0000256" key="3">
    <source>
        <dbReference type="ARBA" id="ARBA00022516"/>
    </source>
</evidence>
<dbReference type="PROSITE" id="PS51393">
    <property type="entry name" value="LIPOXYGENASE_3"/>
    <property type="match status" value="3"/>
</dbReference>
<keyword evidence="8 13" id="KW-0560">Oxidoreductase</keyword>
<keyword evidence="6" id="KW-0276">Fatty acid metabolism</keyword>
<feature type="region of interest" description="Disordered" evidence="15">
    <location>
        <begin position="1080"/>
        <end position="1119"/>
    </location>
</feature>
<dbReference type="InterPro" id="IPR001246">
    <property type="entry name" value="LipOase_plant"/>
</dbReference>
<proteinExistence type="inferred from homology"/>
<dbReference type="PRINTS" id="PR00087">
    <property type="entry name" value="LIPOXYGENASE"/>
</dbReference>
<evidence type="ECO:0000313" key="18">
    <source>
        <dbReference type="EnsemblPlants" id="cds.evm.model.06.2046"/>
    </source>
</evidence>
<evidence type="ECO:0000256" key="15">
    <source>
        <dbReference type="SAM" id="MobiDB-lite"/>
    </source>
</evidence>
<dbReference type="EnsemblPlants" id="evm.model.06.2046">
    <property type="protein sequence ID" value="cds.evm.model.06.2046"/>
    <property type="gene ID" value="evm.TU.06.2046"/>
</dbReference>
<protein>
    <recommendedName>
        <fullName evidence="14">Lipoxygenase</fullName>
        <ecNumber evidence="14">1.13.11.-</ecNumber>
    </recommendedName>
</protein>
<dbReference type="FunFam" id="4.10.375.10:FF:000001">
    <property type="entry name" value="Lipoxygenase"/>
    <property type="match status" value="3"/>
</dbReference>
<dbReference type="SUPFAM" id="SSF49723">
    <property type="entry name" value="Lipase/lipooxygenase domain (PLAT/LH2 domain)"/>
    <property type="match status" value="3"/>
</dbReference>
<name>A0A803PWU7_CANSA</name>
<organism evidence="18 19">
    <name type="scientific">Cannabis sativa</name>
    <name type="common">Hemp</name>
    <name type="synonym">Marijuana</name>
    <dbReference type="NCBI Taxonomy" id="3483"/>
    <lineage>
        <taxon>Eukaryota</taxon>
        <taxon>Viridiplantae</taxon>
        <taxon>Streptophyta</taxon>
        <taxon>Embryophyta</taxon>
        <taxon>Tracheophyta</taxon>
        <taxon>Spermatophyta</taxon>
        <taxon>Magnoliopsida</taxon>
        <taxon>eudicotyledons</taxon>
        <taxon>Gunneridae</taxon>
        <taxon>Pentapetalae</taxon>
        <taxon>rosids</taxon>
        <taxon>fabids</taxon>
        <taxon>Rosales</taxon>
        <taxon>Cannabaceae</taxon>
        <taxon>Cannabis</taxon>
    </lineage>
</organism>
<feature type="region of interest" description="Disordered" evidence="15">
    <location>
        <begin position="220"/>
        <end position="240"/>
    </location>
</feature>
<dbReference type="InterPro" id="IPR001024">
    <property type="entry name" value="PLAT/LH2_dom"/>
</dbReference>
<feature type="domain" description="PLAT" evidence="16">
    <location>
        <begin position="1770"/>
        <end position="1905"/>
    </location>
</feature>
<evidence type="ECO:0000256" key="5">
    <source>
        <dbReference type="ARBA" id="ARBA00022767"/>
    </source>
</evidence>
<evidence type="ECO:0000256" key="13">
    <source>
        <dbReference type="RuleBase" id="RU003974"/>
    </source>
</evidence>
<keyword evidence="4 13" id="KW-0479">Metal-binding</keyword>
<dbReference type="InterPro" id="IPR020834">
    <property type="entry name" value="LipOase_CS"/>
</dbReference>
<evidence type="ECO:0000256" key="6">
    <source>
        <dbReference type="ARBA" id="ARBA00022832"/>
    </source>
</evidence>
<comment type="function">
    <text evidence="14">Plant lipoxygenase may be involved in a number of diverse aspects of plant physiology including growth and development, pest resistance, and senescence or responses to wounding.</text>
</comment>
<feature type="region of interest" description="Disordered" evidence="15">
    <location>
        <begin position="1962"/>
        <end position="1997"/>
    </location>
</feature>
<dbReference type="EMBL" id="UZAU01000619">
    <property type="status" value="NOT_ANNOTATED_CDS"/>
    <property type="molecule type" value="Genomic_DNA"/>
</dbReference>
<evidence type="ECO:0000256" key="7">
    <source>
        <dbReference type="ARBA" id="ARBA00022964"/>
    </source>
</evidence>
<dbReference type="Gene3D" id="4.10.375.10">
    <property type="entry name" value="Lipoxygenase-1, Domain 2"/>
    <property type="match status" value="3"/>
</dbReference>
<keyword evidence="5 14" id="KW-0925">Oxylipin biosynthesis</keyword>
<dbReference type="EC" id="1.13.11.-" evidence="14"/>
<sequence length="2616" mass="300957">MEKKNTARVSVSVAVQRVTPKFWRFELSEKIQDGRDRLEDLLGLNSLSIELVSTQKDPVTGKERTVKGFPKRPDFNIFSSSDVKYEAKFDMPKDFGEVGAIIVENDFEREIFLKNIILEDLPSEPSTLEFSCNSWVQSKHDVPTDQHKRVFFSNKCYLPSQTPSGIKELRKIALENLRGGGKGERKKNERVYDYDVYNDLGQPDNNDDLKRPVLGGSKEFPYPRRCRTGRPPTETDPLSESRISDFYVPRDEEFAEVKQSNFSLKTVYSVIHAVIPILRQVLIDENFPYFTAIDVLYDEGIKIPSNAEKTLIQTIKNVNARIYKTVSDADDFLQFQQPPTMDKDKFFWFRDEEFCRQTIAGLNPCCIELVKEWPLKSELDPTIYGPPESKITTELVEKFIKVYGYNNINEALKEKKLFMLDYHDVLLPYVSKVRELENKTLYGSRTLFFLTPYGTLLPLAIELTRPPMDGKPQWKEAYTPMNWHSTDLWLWRLAKAHVLAHDSGVHQLVSHWLRTHCAVEPYIIATNRQLSAMHPIHRLLKPHFRYTMEINALARESLINAGGIIETAFAPGKYSMELSSVMYDKQWRFDLQALPADLIHRGMAVEDKDSEHGVRVIIEDYPYANDGLLIWSSIKQWVTDYVNHYYPISSEVERDEELQAWWTEIRTVGHADKKDAPGWPDLKTKQDLIDIVTNMAWTASAHHAAVNFGQYAYAGYFPNRPTITRTVMPSEEKEYNLDAWKHFKNSPEDALLKCLPTQLQAGLVVAVLDVLSTHSPDEEYLGDKMEPSWGSNLIIAEAFNRFNKRMNEIESIINEKNDNENLRNRHGAGILSYELLKPFSEPGVTNKVPSKHTNKNNVGVSISHGGKGNNIIKASLLGRLVSSKDKTATERITVSVVVQRETAPLIEKPQSLRDKTNDFLGVANFSVELISAQKDPETGKQRKMKCFPESKKGGKKDKVMNYEAKVDIPKDFGDVGAVIIENDFEREIYMKTISLHYHSSDDKFVNFSCESWVQSKRDVPRDQQLRLFFSDKSYLPSQTPSGLKELRNEELKRLRGNGKGERKEYERVYDYDVYNDLGDPDKTSDLTRPVLGGSQRPYPRRCRTGRPPAKTDLSSESRSDKAFYVPRDETFAEVKQSDFGSRRMQLALKTLLPFLENNMFDEKFPNFTDIDKMFKEGYEITDKSISGDKSLKEMLLLHVGTKLHSSVLVAESLVDNVIKFKQPPTADMDKFFWFRDEEFARQTIAGLNPCCLQLVTEWPLKSELDPSIYGPQESKITTEIVEQQLKAYDYTLHDARREKKLYLLDYHDVLLPYVSKVRKLEKRTLYGSRTLFFLTPYGTLMPVAIELTRPPMDGKPQWKEVYTPNSNWHSTDIWLWKLAKAHVLAHDAGVHQLVSHWLRTHCCVEPYVIATNRQLSAMHPINRLLQPHLRYTMEINALARNTLINAGGVIESTFAPGKYCLELSSVIYDKQWRFDLQGLPADLVHRGMAIEDETCEHGLRLTIDDYPYANDGLLIWDAIKEWVTEYVKHYYANSSEVESDEELQEWWKEIRTVGHADKKEGWPDLKTREDLIDIVTNIAWIASGHHAAVNFGQYAFSAYFPNRPSLTRTNMPSEEKESKPEVWKAFKANPEDTILKCFPSQLQAAKNMAALDLLSTHASDEEYLGHHVESAWKEDSKILDSFKKFQQRIKQIEDIIDERNDDENLKNRHGAGILPYEFLKPFSEEVASKHTNKNNVGVSISHGGKGNNIIKASLLGRLVSSKDKTATERVTVNVAVQRETAPLIEKPQSLRDKTNDFLGVANFSVELISTQKDPETGKQRKMKCFPESKIGGKEDKVMNYEAKVDIPKDFGDVGAVIIENDFEREIYMKTISLHYHSSDDKFVNFSCESWVQSKRDVPRDQQLRLFFSDKSYLPSQTPSGLKELRNEELKRLRGNGKGERKEYERVYDYDVYNDLGVPDKSSELSRPVLGGPQHPYPRRCRTGRPQAKTDLSSESRSKTAFYVPRDETFAEVKQNDFASRRIALGIKSLIPFLESNMFDEKFPNFTDIDKMFKEGYEITDKSISGDKSIKEMLALHVGTKLYSSVLVAESLVDNVIKFKQPPTADMDKFFWFRDEEFARQTIAGLNPCCLQLVTEWPLKSELDPSIYGPQESKITTEIIEQQLKAYDYTLLDARREKKLYLLDYHDVLLPYVSKVRKLEKRTLYGSRTLFFLTPYGTLMPMAIELTRPPMDGKPQWKEVYTPNSNWHSTDIWLWKLAKAHVLAHDATVHQLVSHWLRTHCCVEPYVIATNRQLSAMHPINRLLQPHLKYTMEINALARNMLISAGGLIESIFAPGKYCLELSSVIYDKQWRFDLQGLPADLIHRGMAVEDETCEHGLRLTIEDYPYANDGLLIWDAIKEWVSEYINHYYANSSEIKSDEELQEWWKEIRTVGHADKKEGWPDLKTREDLIDIVTNIAWIASGHHAAVNFGQYAFAAYFPNRPPVTRTNMPSEEKESKPEVWKAFKANPEDTILKCFPSQREAALNMLALDLLSTHASDEEYLGHHVESAWKDDSKIFESFKKFQQRIKKIEDIIDERNDDENLKNRHGAGILPYEFLKPFSEKGITNKGVPYSISI</sequence>
<dbReference type="GO" id="GO:0016702">
    <property type="term" value="F:oxidoreductase activity, acting on single donors with incorporation of molecular oxygen, incorporation of two atoms of oxygen"/>
    <property type="evidence" value="ECO:0007669"/>
    <property type="project" value="InterPro"/>
</dbReference>
<evidence type="ECO:0000259" key="16">
    <source>
        <dbReference type="PROSITE" id="PS50095"/>
    </source>
</evidence>
<comment type="similarity">
    <text evidence="2 13">Belongs to the lipoxygenase family.</text>
</comment>
<dbReference type="Pfam" id="PF01477">
    <property type="entry name" value="PLAT"/>
    <property type="match status" value="1"/>
</dbReference>
<evidence type="ECO:0000256" key="2">
    <source>
        <dbReference type="ARBA" id="ARBA00009419"/>
    </source>
</evidence>
<reference evidence="18" key="1">
    <citation type="submission" date="2018-11" db="EMBL/GenBank/DDBJ databases">
        <authorList>
            <person name="Grassa J C."/>
        </authorList>
    </citation>
    <scope>NUCLEOTIDE SEQUENCE [LARGE SCALE GENOMIC DNA]</scope>
</reference>
<dbReference type="Gene3D" id="4.10.372.10">
    <property type="entry name" value="Lipoxygenase-1, Domain 3"/>
    <property type="match status" value="3"/>
</dbReference>
<evidence type="ECO:0000256" key="8">
    <source>
        <dbReference type="ARBA" id="ARBA00023002"/>
    </source>
</evidence>
<dbReference type="PRINTS" id="PR00468">
    <property type="entry name" value="PLTLPOXGNASE"/>
</dbReference>
<evidence type="ECO:0000256" key="12">
    <source>
        <dbReference type="PROSITE-ProRule" id="PRU00152"/>
    </source>
</evidence>
<evidence type="ECO:0000256" key="14">
    <source>
        <dbReference type="RuleBase" id="RU003975"/>
    </source>
</evidence>
<feature type="domain" description="Lipoxygenase" evidence="17">
    <location>
        <begin position="1033"/>
        <end position="1738"/>
    </location>
</feature>
<feature type="domain" description="Lipoxygenase" evidence="17">
    <location>
        <begin position="156"/>
        <end position="850"/>
    </location>
</feature>
<feature type="domain" description="Lipoxygenase" evidence="17">
    <location>
        <begin position="1911"/>
        <end position="2616"/>
    </location>
</feature>
<dbReference type="InterPro" id="IPR013819">
    <property type="entry name" value="LipOase_C"/>
</dbReference>
<dbReference type="InterPro" id="IPR036226">
    <property type="entry name" value="LipOase_C_sf"/>
</dbReference>
<dbReference type="Proteomes" id="UP000596661">
    <property type="component" value="Chromosome 6"/>
</dbReference>
<dbReference type="Pfam" id="PF00305">
    <property type="entry name" value="Lipoxygenase"/>
    <property type="match status" value="3"/>
</dbReference>
<dbReference type="Gene3D" id="1.20.245.10">
    <property type="entry name" value="Lipoxygenase-1, Domain 5"/>
    <property type="match status" value="3"/>
</dbReference>
<dbReference type="FunFam" id="1.20.245.10:FF:000002">
    <property type="entry name" value="Lipoxygenase"/>
    <property type="match status" value="3"/>
</dbReference>
<accession>A0A803PWU7</accession>
<keyword evidence="9 13" id="KW-0408">Iron</keyword>
<dbReference type="SUPFAM" id="SSF48484">
    <property type="entry name" value="Lipoxigenase"/>
    <property type="match status" value="3"/>
</dbReference>
<evidence type="ECO:0000256" key="1">
    <source>
        <dbReference type="ARBA" id="ARBA00001962"/>
    </source>
</evidence>
<dbReference type="InterPro" id="IPR036392">
    <property type="entry name" value="PLAT/LH2_dom_sf"/>
</dbReference>
<keyword evidence="11 14" id="KW-0275">Fatty acid biosynthesis</keyword>
<dbReference type="GO" id="GO:0031408">
    <property type="term" value="P:oxylipin biosynthetic process"/>
    <property type="evidence" value="ECO:0007669"/>
    <property type="project" value="UniProtKB-UniRule"/>
</dbReference>
<comment type="cofactor">
    <cofactor evidence="1 13">
        <name>Fe cation</name>
        <dbReference type="ChEBI" id="CHEBI:24875"/>
    </cofactor>
</comment>
<dbReference type="Gene3D" id="2.60.60.20">
    <property type="entry name" value="PLAT/LH2 domain"/>
    <property type="match status" value="3"/>
</dbReference>
<keyword evidence="10" id="KW-0443">Lipid metabolism</keyword>
<dbReference type="Gene3D" id="3.10.450.60">
    <property type="match status" value="3"/>
</dbReference>